<dbReference type="EMBL" id="LZDN01000006">
    <property type="protein sequence ID" value="OBX51478.1"/>
    <property type="molecule type" value="Genomic_DNA"/>
</dbReference>
<sequence length="113" mass="13014">MTGLKVWDRQGNLLTDITGRYPKLIHSLTISERTNQTVSYTPPDGTELLVVPIYLGRNDESLQTTTATDEDDDDTYTYNLWRVDITKTKDGFTITTQDNHKKIVPIKIYWGYL</sequence>
<reference evidence="1 2" key="1">
    <citation type="submission" date="2016-06" db="EMBL/GenBank/DDBJ databases">
        <title>Draft genome of Moraxella nonliquefaciens CCUG 60284.</title>
        <authorList>
            <person name="Salva-Serra F."/>
            <person name="Engstrom-Jakobsson H."/>
            <person name="Thorell K."/>
            <person name="Gonzales-Siles L."/>
            <person name="Karlsson R."/>
            <person name="Boulund F."/>
            <person name="Engstrand L."/>
            <person name="Kristiansson E."/>
            <person name="Moore E."/>
        </authorList>
    </citation>
    <scope>NUCLEOTIDE SEQUENCE [LARGE SCALE GENOMIC DNA]</scope>
    <source>
        <strain evidence="1 2">CCUG 60284</strain>
    </source>
</reference>
<dbReference type="Proteomes" id="UP000092671">
    <property type="component" value="Unassembled WGS sequence"/>
</dbReference>
<organism evidence="1 2">
    <name type="scientific">Moraxella nonliquefaciens</name>
    <dbReference type="NCBI Taxonomy" id="478"/>
    <lineage>
        <taxon>Bacteria</taxon>
        <taxon>Pseudomonadati</taxon>
        <taxon>Pseudomonadota</taxon>
        <taxon>Gammaproteobacteria</taxon>
        <taxon>Moraxellales</taxon>
        <taxon>Moraxellaceae</taxon>
        <taxon>Moraxella</taxon>
    </lineage>
</organism>
<evidence type="ECO:0000313" key="2">
    <source>
        <dbReference type="Proteomes" id="UP000092671"/>
    </source>
</evidence>
<proteinExistence type="predicted"/>
<dbReference type="AlphaFoldDB" id="A0A1B8PKX7"/>
<comment type="caution">
    <text evidence="1">The sequence shown here is derived from an EMBL/GenBank/DDBJ whole genome shotgun (WGS) entry which is preliminary data.</text>
</comment>
<name>A0A1B8PKX7_MORNO</name>
<gene>
    <name evidence="1" type="ORF">A9Z60_07785</name>
</gene>
<protein>
    <submittedName>
        <fullName evidence="1">Uncharacterized protein</fullName>
    </submittedName>
</protein>
<accession>A0A1B8PKX7</accession>
<evidence type="ECO:0000313" key="1">
    <source>
        <dbReference type="EMBL" id="OBX51478.1"/>
    </source>
</evidence>